<evidence type="ECO:0000313" key="4">
    <source>
        <dbReference type="Proteomes" id="UP000011087"/>
    </source>
</evidence>
<dbReference type="EnsemblProtists" id="EKX42699">
    <property type="protein sequence ID" value="EKX42699"/>
    <property type="gene ID" value="GUITHDRAFT_111371"/>
</dbReference>
<dbReference type="KEGG" id="gtt:GUITHDRAFT_111371"/>
<dbReference type="GeneID" id="17299336"/>
<dbReference type="EMBL" id="JH993015">
    <property type="protein sequence ID" value="EKX42699.1"/>
    <property type="molecule type" value="Genomic_DNA"/>
</dbReference>
<evidence type="ECO:0000313" key="2">
    <source>
        <dbReference type="EMBL" id="EKX42699.1"/>
    </source>
</evidence>
<protein>
    <recommendedName>
        <fullName evidence="1">Alpha-(1,6)-fucosyltransferase N- and catalytic domain-containing protein</fullName>
    </recommendedName>
</protein>
<dbReference type="PANTHER" id="PTHR13132:SF29">
    <property type="entry name" value="ALPHA-(1,6)-FUCOSYLTRANSFERASE"/>
    <property type="match status" value="1"/>
</dbReference>
<gene>
    <name evidence="2" type="ORF">GUITHDRAFT_111371</name>
</gene>
<dbReference type="Proteomes" id="UP000011087">
    <property type="component" value="Unassembled WGS sequence"/>
</dbReference>
<sequence>MARLTSKCDKVDSSLDEIKDGLFLFGPPLHGFGFNIHYVSHMLAIAMESNQTPVMIENAALGRWLYGEEKGWKCLLKPISSCDRFAPVMRVGFPVHSRADGIPDKSLDAPLEFQGEFSSLLPHGKLWWRSHLVQQLLQPSSFLQLLLRRIKNSLGIVEPYISVHVRMGDSCTHTARFANVENPPVKEGCVSVDRYLLAARQLSSRYGLRRVYLATDSEEATARFRETDLEVYSLNIDRHRLFNRWA</sequence>
<dbReference type="AlphaFoldDB" id="L1J3J0"/>
<reference evidence="3" key="3">
    <citation type="submission" date="2015-06" db="UniProtKB">
        <authorList>
            <consortium name="EnsemblProtists"/>
        </authorList>
    </citation>
    <scope>IDENTIFICATION</scope>
</reference>
<feature type="domain" description="Alpha-(1,6)-fucosyltransferase N- and catalytic" evidence="1">
    <location>
        <begin position="31"/>
        <end position="219"/>
    </location>
</feature>
<proteinExistence type="predicted"/>
<dbReference type="Pfam" id="PF19745">
    <property type="entry name" value="FUT8_N_cat"/>
    <property type="match status" value="1"/>
</dbReference>
<reference evidence="4" key="2">
    <citation type="submission" date="2012-11" db="EMBL/GenBank/DDBJ databases">
        <authorList>
            <person name="Kuo A."/>
            <person name="Curtis B.A."/>
            <person name="Tanifuji G."/>
            <person name="Burki F."/>
            <person name="Gruber A."/>
            <person name="Irimia M."/>
            <person name="Maruyama S."/>
            <person name="Arias M.C."/>
            <person name="Ball S.G."/>
            <person name="Gile G.H."/>
            <person name="Hirakawa Y."/>
            <person name="Hopkins J.F."/>
            <person name="Rensing S.A."/>
            <person name="Schmutz J."/>
            <person name="Symeonidi A."/>
            <person name="Elias M."/>
            <person name="Eveleigh R.J."/>
            <person name="Herman E.K."/>
            <person name="Klute M.J."/>
            <person name="Nakayama T."/>
            <person name="Obornik M."/>
            <person name="Reyes-Prieto A."/>
            <person name="Armbrust E.V."/>
            <person name="Aves S.J."/>
            <person name="Beiko R.G."/>
            <person name="Coutinho P."/>
            <person name="Dacks J.B."/>
            <person name="Durnford D.G."/>
            <person name="Fast N.M."/>
            <person name="Green B.R."/>
            <person name="Grisdale C."/>
            <person name="Hempe F."/>
            <person name="Henrissat B."/>
            <person name="Hoppner M.P."/>
            <person name="Ishida K.-I."/>
            <person name="Kim E."/>
            <person name="Koreny L."/>
            <person name="Kroth P.G."/>
            <person name="Liu Y."/>
            <person name="Malik S.-B."/>
            <person name="Maier U.G."/>
            <person name="McRose D."/>
            <person name="Mock T."/>
            <person name="Neilson J.A."/>
            <person name="Onodera N.T."/>
            <person name="Poole A.M."/>
            <person name="Pritham E.J."/>
            <person name="Richards T.A."/>
            <person name="Rocap G."/>
            <person name="Roy S.W."/>
            <person name="Sarai C."/>
            <person name="Schaack S."/>
            <person name="Shirato S."/>
            <person name="Slamovits C.H."/>
            <person name="Spencer D.F."/>
            <person name="Suzuki S."/>
            <person name="Worden A.Z."/>
            <person name="Zauner S."/>
            <person name="Barry K."/>
            <person name="Bell C."/>
            <person name="Bharti A.K."/>
            <person name="Crow J.A."/>
            <person name="Grimwood J."/>
            <person name="Kramer R."/>
            <person name="Lindquist E."/>
            <person name="Lucas S."/>
            <person name="Salamov A."/>
            <person name="McFadden G.I."/>
            <person name="Lane C.E."/>
            <person name="Keeling P.J."/>
            <person name="Gray M.W."/>
            <person name="Grigoriev I.V."/>
            <person name="Archibald J.M."/>
        </authorList>
    </citation>
    <scope>NUCLEOTIDE SEQUENCE</scope>
    <source>
        <strain evidence="4">CCMP2712</strain>
    </source>
</reference>
<dbReference type="PANTHER" id="PTHR13132">
    <property type="entry name" value="ALPHA- 1,6 -FUCOSYLTRANSFERASE"/>
    <property type="match status" value="1"/>
</dbReference>
<dbReference type="GO" id="GO:0006487">
    <property type="term" value="P:protein N-linked glycosylation"/>
    <property type="evidence" value="ECO:0007669"/>
    <property type="project" value="TreeGrafter"/>
</dbReference>
<evidence type="ECO:0000259" key="1">
    <source>
        <dbReference type="Pfam" id="PF19745"/>
    </source>
</evidence>
<evidence type="ECO:0000313" key="3">
    <source>
        <dbReference type="EnsemblProtists" id="EKX42699"/>
    </source>
</evidence>
<organism evidence="2">
    <name type="scientific">Guillardia theta (strain CCMP2712)</name>
    <name type="common">Cryptophyte</name>
    <dbReference type="NCBI Taxonomy" id="905079"/>
    <lineage>
        <taxon>Eukaryota</taxon>
        <taxon>Cryptophyceae</taxon>
        <taxon>Pyrenomonadales</taxon>
        <taxon>Geminigeraceae</taxon>
        <taxon>Guillardia</taxon>
    </lineage>
</organism>
<dbReference type="OrthoDB" id="2014825at2759"/>
<name>L1J3J0_GUITC</name>
<dbReference type="HOGENOM" id="CLU_1130865_0_0_1"/>
<dbReference type="GO" id="GO:0046921">
    <property type="term" value="F:alpha-(1-&gt;6)-fucosyltransferase activity"/>
    <property type="evidence" value="ECO:0007669"/>
    <property type="project" value="TreeGrafter"/>
</dbReference>
<accession>L1J3J0</accession>
<keyword evidence="4" id="KW-1185">Reference proteome</keyword>
<dbReference type="RefSeq" id="XP_005829679.1">
    <property type="nucleotide sequence ID" value="XM_005829622.1"/>
</dbReference>
<dbReference type="Gene3D" id="3.40.50.11350">
    <property type="match status" value="1"/>
</dbReference>
<dbReference type="InterPro" id="IPR045573">
    <property type="entry name" value="Fut8_N_cat"/>
</dbReference>
<reference evidence="2 4" key="1">
    <citation type="journal article" date="2012" name="Nature">
        <title>Algal genomes reveal evolutionary mosaicism and the fate of nucleomorphs.</title>
        <authorList>
            <consortium name="DOE Joint Genome Institute"/>
            <person name="Curtis B.A."/>
            <person name="Tanifuji G."/>
            <person name="Burki F."/>
            <person name="Gruber A."/>
            <person name="Irimia M."/>
            <person name="Maruyama S."/>
            <person name="Arias M.C."/>
            <person name="Ball S.G."/>
            <person name="Gile G.H."/>
            <person name="Hirakawa Y."/>
            <person name="Hopkins J.F."/>
            <person name="Kuo A."/>
            <person name="Rensing S.A."/>
            <person name="Schmutz J."/>
            <person name="Symeonidi A."/>
            <person name="Elias M."/>
            <person name="Eveleigh R.J."/>
            <person name="Herman E.K."/>
            <person name="Klute M.J."/>
            <person name="Nakayama T."/>
            <person name="Obornik M."/>
            <person name="Reyes-Prieto A."/>
            <person name="Armbrust E.V."/>
            <person name="Aves S.J."/>
            <person name="Beiko R.G."/>
            <person name="Coutinho P."/>
            <person name="Dacks J.B."/>
            <person name="Durnford D.G."/>
            <person name="Fast N.M."/>
            <person name="Green B.R."/>
            <person name="Grisdale C.J."/>
            <person name="Hempel F."/>
            <person name="Henrissat B."/>
            <person name="Hoppner M.P."/>
            <person name="Ishida K."/>
            <person name="Kim E."/>
            <person name="Koreny L."/>
            <person name="Kroth P.G."/>
            <person name="Liu Y."/>
            <person name="Malik S.B."/>
            <person name="Maier U.G."/>
            <person name="McRose D."/>
            <person name="Mock T."/>
            <person name="Neilson J.A."/>
            <person name="Onodera N.T."/>
            <person name="Poole A.M."/>
            <person name="Pritham E.J."/>
            <person name="Richards T.A."/>
            <person name="Rocap G."/>
            <person name="Roy S.W."/>
            <person name="Sarai C."/>
            <person name="Schaack S."/>
            <person name="Shirato S."/>
            <person name="Slamovits C.H."/>
            <person name="Spencer D.F."/>
            <person name="Suzuki S."/>
            <person name="Worden A.Z."/>
            <person name="Zauner S."/>
            <person name="Barry K."/>
            <person name="Bell C."/>
            <person name="Bharti A.K."/>
            <person name="Crow J.A."/>
            <person name="Grimwood J."/>
            <person name="Kramer R."/>
            <person name="Lindquist E."/>
            <person name="Lucas S."/>
            <person name="Salamov A."/>
            <person name="McFadden G.I."/>
            <person name="Lane C.E."/>
            <person name="Keeling P.J."/>
            <person name="Gray M.W."/>
            <person name="Grigoriev I.V."/>
            <person name="Archibald J.M."/>
        </authorList>
    </citation>
    <scope>NUCLEOTIDE SEQUENCE</scope>
    <source>
        <strain evidence="2 4">CCMP2712</strain>
    </source>
</reference>
<dbReference type="PaxDb" id="55529-EKX42699"/>
<dbReference type="eggNOG" id="KOG3705">
    <property type="taxonomic scope" value="Eukaryota"/>
</dbReference>